<evidence type="ECO:0000313" key="2">
    <source>
        <dbReference type="EMBL" id="CAK9048592.1"/>
    </source>
</evidence>
<keyword evidence="3" id="KW-1185">Reference proteome</keyword>
<gene>
    <name evidence="2" type="ORF">SCF082_LOCUS27049</name>
</gene>
<dbReference type="EMBL" id="CAXAMM010020779">
    <property type="protein sequence ID" value="CAK9048592.1"/>
    <property type="molecule type" value="Genomic_DNA"/>
</dbReference>
<sequence length="324" mass="34305">MALEAPGLEAHHSPAANRLQPAPRFEGHTATKTRHHPQKGLASAAASRWHQVCVESQLSCHLDVALEQLTWADQLQLLLRSHALVAYHGSGVGAALFWLPFGAVVLEFMPFGCWYLGASECQHFSAGNANQRLETRWCAFAVDAAQPNCSGGSAVSAVTWLMSTTSEAPRAKIPGASHPLMGCQHEVPWLGRTPGPAEARLSSLASGGTGRVGSRCAASACCDRRCVEVRRAEMGRGLSHETSPEDAEFGAHKSTQRISSKVGTNGDDQLKKCAQTVDLSLANSGLFSLPGIPGARAALSMRDVYPACGGAALQVYETKIELAA</sequence>
<organism evidence="2 3">
    <name type="scientific">Durusdinium trenchii</name>
    <dbReference type="NCBI Taxonomy" id="1381693"/>
    <lineage>
        <taxon>Eukaryota</taxon>
        <taxon>Sar</taxon>
        <taxon>Alveolata</taxon>
        <taxon>Dinophyceae</taxon>
        <taxon>Suessiales</taxon>
        <taxon>Symbiodiniaceae</taxon>
        <taxon>Durusdinium</taxon>
    </lineage>
</organism>
<reference evidence="2 3" key="1">
    <citation type="submission" date="2024-02" db="EMBL/GenBank/DDBJ databases">
        <authorList>
            <person name="Chen Y."/>
            <person name="Shah S."/>
            <person name="Dougan E. K."/>
            <person name="Thang M."/>
            <person name="Chan C."/>
        </authorList>
    </citation>
    <scope>NUCLEOTIDE SEQUENCE [LARGE SCALE GENOMIC DNA]</scope>
</reference>
<evidence type="ECO:0000313" key="3">
    <source>
        <dbReference type="Proteomes" id="UP001642464"/>
    </source>
</evidence>
<name>A0ABP0MCT4_9DINO</name>
<dbReference type="Proteomes" id="UP001642464">
    <property type="component" value="Unassembled WGS sequence"/>
</dbReference>
<comment type="caution">
    <text evidence="2">The sequence shown here is derived from an EMBL/GenBank/DDBJ whole genome shotgun (WGS) entry which is preliminary data.</text>
</comment>
<feature type="region of interest" description="Disordered" evidence="1">
    <location>
        <begin position="1"/>
        <end position="23"/>
    </location>
</feature>
<evidence type="ECO:0000256" key="1">
    <source>
        <dbReference type="SAM" id="MobiDB-lite"/>
    </source>
</evidence>
<accession>A0ABP0MCT4</accession>
<proteinExistence type="predicted"/>
<protein>
    <submittedName>
        <fullName evidence="2">Uncharacterized protein</fullName>
    </submittedName>
</protein>